<evidence type="ECO:0000256" key="1">
    <source>
        <dbReference type="SAM" id="Coils"/>
    </source>
</evidence>
<evidence type="ECO:0000313" key="2">
    <source>
        <dbReference type="EMBL" id="RCI69550.1"/>
    </source>
</evidence>
<sequence length="124" mass="14287">REAGRLLASHGEQRCPLWPGSYPELLEDSGEPRLSALAGGFRECRQDREALREMQRQLAAALAESAPRAALQRTLGELQERHEEARQRLHRLLEAQHYRLASWRTAADDINWRRFFDISELVGL</sequence>
<gene>
    <name evidence="2" type="ORF">DT376_39355</name>
</gene>
<dbReference type="EMBL" id="QORE01002962">
    <property type="protein sequence ID" value="RCI69550.1"/>
    <property type="molecule type" value="Genomic_DNA"/>
</dbReference>
<keyword evidence="1" id="KW-0175">Coiled coil</keyword>
<dbReference type="GO" id="GO:0047470">
    <property type="term" value="F:(1,4)-alpha-D-glucan 1-alpha-D-glucosylmutase activity"/>
    <property type="evidence" value="ECO:0007669"/>
    <property type="project" value="UniProtKB-EC"/>
</dbReference>
<name>A0A367LWT3_PSEAI</name>
<organism evidence="2 3">
    <name type="scientific">Pseudomonas aeruginosa</name>
    <dbReference type="NCBI Taxonomy" id="287"/>
    <lineage>
        <taxon>Bacteria</taxon>
        <taxon>Pseudomonadati</taxon>
        <taxon>Pseudomonadota</taxon>
        <taxon>Gammaproteobacteria</taxon>
        <taxon>Pseudomonadales</taxon>
        <taxon>Pseudomonadaceae</taxon>
        <taxon>Pseudomonas</taxon>
    </lineage>
</organism>
<dbReference type="EC" id="5.4.99.15" evidence="2"/>
<proteinExistence type="predicted"/>
<keyword evidence="2" id="KW-0413">Isomerase</keyword>
<protein>
    <submittedName>
        <fullName evidence="2">Malto-oligosyltrehalose synthase</fullName>
        <ecNumber evidence="2">5.4.99.15</ecNumber>
    </submittedName>
</protein>
<feature type="non-terminal residue" evidence="2">
    <location>
        <position position="1"/>
    </location>
</feature>
<dbReference type="Gene3D" id="3.30.1590.10">
    <property type="entry name" value="Maltooligosyl trehalose synthase, domain 2"/>
    <property type="match status" value="1"/>
</dbReference>
<feature type="coiled-coil region" evidence="1">
    <location>
        <begin position="44"/>
        <end position="95"/>
    </location>
</feature>
<dbReference type="AlphaFoldDB" id="A0A367LWT3"/>
<feature type="non-terminal residue" evidence="2">
    <location>
        <position position="124"/>
    </location>
</feature>
<evidence type="ECO:0000313" key="3">
    <source>
        <dbReference type="Proteomes" id="UP000253594"/>
    </source>
</evidence>
<accession>A0A367LWT3</accession>
<dbReference type="Proteomes" id="UP000253594">
    <property type="component" value="Unassembled WGS sequence"/>
</dbReference>
<reference evidence="2 3" key="1">
    <citation type="submission" date="2018-07" db="EMBL/GenBank/DDBJ databases">
        <title>Mechanisms of high-level aminoglycoside resistance among Gram-negative pathogens in Brazil.</title>
        <authorList>
            <person name="Ballaben A.S."/>
            <person name="Darini A.L.C."/>
            <person name="Doi Y."/>
        </authorList>
    </citation>
    <scope>NUCLEOTIDE SEQUENCE [LARGE SCALE GENOMIC DNA]</scope>
    <source>
        <strain evidence="2 3">B2-305</strain>
    </source>
</reference>
<comment type="caution">
    <text evidence="2">The sequence shown here is derived from an EMBL/GenBank/DDBJ whole genome shotgun (WGS) entry which is preliminary data.</text>
</comment>